<dbReference type="GeneID" id="44128433"/>
<evidence type="ECO:0000313" key="22">
    <source>
        <dbReference type="Proteomes" id="UP000269431"/>
    </source>
</evidence>
<sequence length="236" mass="25738">MNPVHILAKKGEVAERVLVVGDPGRARLLSTLLQNPKLTNENRGFLVYTGKYNGETVSIATHGIGGPSIAIVLEELAMLGANVFIRYGTTGALVPYINLGEYIIVTGASYNQGGLFYQYLRDNACVASTPDFELTNKLVTSFSKRNLKYYVGNVFSSDAFYAEDEEFVKKWSSRGNIAVEMECATLFTLSKVKGWKSATVLVVSDNLAKGGIWITKEELEKSVMDGAKAVLDTLTS</sequence>
<dbReference type="Gene3D" id="3.40.50.1580">
    <property type="entry name" value="Nucleoside phosphorylase domain"/>
    <property type="match status" value="1"/>
</dbReference>
<evidence type="ECO:0000313" key="21">
    <source>
        <dbReference type="Proteomes" id="UP000267993"/>
    </source>
</evidence>
<evidence type="ECO:0000313" key="10">
    <source>
        <dbReference type="EMBL" id="AZF72664.1"/>
    </source>
</evidence>
<evidence type="ECO:0000256" key="2">
    <source>
        <dbReference type="ARBA" id="ARBA00022676"/>
    </source>
</evidence>
<dbReference type="PROSITE" id="PS01232">
    <property type="entry name" value="PNP_UDP_1"/>
    <property type="match status" value="1"/>
</dbReference>
<evidence type="ECO:0000313" key="12">
    <source>
        <dbReference type="EMBL" id="AZF77895.1"/>
    </source>
</evidence>
<dbReference type="Proteomes" id="UP000273443">
    <property type="component" value="Chromosome"/>
</dbReference>
<keyword evidence="2" id="KW-0328">Glycosyltransferase</keyword>
<evidence type="ECO:0000313" key="26">
    <source>
        <dbReference type="Proteomes" id="UP000278715"/>
    </source>
</evidence>
<reference evidence="17 18" key="1">
    <citation type="journal article" date="2015" name="Genome Announc.">
        <title>Complete Genome Sequence of Sulfolobus solfataricus Strain 98/2 and Evolved Derivatives.</title>
        <authorList>
            <person name="McCarthy S."/>
            <person name="Gradnigo J."/>
            <person name="Johnson T."/>
            <person name="Payne S."/>
            <person name="Lipzen A."/>
            <person name="Martin J."/>
            <person name="Schackwitz W."/>
            <person name="Moriyama E."/>
            <person name="Blum P."/>
        </authorList>
    </citation>
    <scope>NUCLEOTIDE SEQUENCE [LARGE SCALE GENOMIC DNA]</scope>
    <source>
        <strain evidence="17">98/2 SULC</strain>
        <strain evidence="5">SARC-B</strain>
        <strain evidence="6">SARC-C</strain>
        <strain evidence="7 19">SULA</strain>
        <strain evidence="18">SULB</strain>
    </source>
</reference>
<dbReference type="Proteomes" id="UP000282269">
    <property type="component" value="Chromosome"/>
</dbReference>
<dbReference type="PANTHER" id="PTHR43691">
    <property type="entry name" value="URIDINE PHOSPHORYLASE"/>
    <property type="match status" value="1"/>
</dbReference>
<dbReference type="Pfam" id="PF01048">
    <property type="entry name" value="PNP_UDP_1"/>
    <property type="match status" value="1"/>
</dbReference>
<comment type="similarity">
    <text evidence="1">Belongs to the PNP/UDP phosphorylase family.</text>
</comment>
<dbReference type="EMBL" id="CP033237">
    <property type="protein sequence ID" value="AZF72664.1"/>
    <property type="molecule type" value="Genomic_DNA"/>
</dbReference>
<evidence type="ECO:0000313" key="13">
    <source>
        <dbReference type="EMBL" id="AZF80501.1"/>
    </source>
</evidence>
<dbReference type="Proteomes" id="UP000033057">
    <property type="component" value="Chromosome"/>
</dbReference>
<evidence type="ECO:0000313" key="7">
    <source>
        <dbReference type="EMBL" id="AKA78305.1"/>
    </source>
</evidence>
<dbReference type="AlphaFoldDB" id="A0A0E3MCR2"/>
<dbReference type="Proteomes" id="UP000267993">
    <property type="component" value="Chromosome"/>
</dbReference>
<evidence type="ECO:0000313" key="27">
    <source>
        <dbReference type="Proteomes" id="UP000282269"/>
    </source>
</evidence>
<gene>
    <name evidence="15" type="ORF">HFC64_08855</name>
    <name evidence="16" type="ORF">SSOP1_2828</name>
    <name evidence="7" type="ORF">SULA_0509</name>
    <name evidence="5" type="ORF">SULB_0511</name>
    <name evidence="6" type="ORF">SULC_0509</name>
    <name evidence="8" type="ORF">SULG_02615</name>
    <name evidence="9" type="ORF">SULH_02615</name>
    <name evidence="10" type="ORF">SULI_02615</name>
    <name evidence="11" type="ORF">SULM_02615</name>
    <name evidence="12" type="ORF">SULN_02615</name>
    <name evidence="13" type="ORF">SULO_02625</name>
    <name evidence="14" type="ORF">SULZ_02590</name>
</gene>
<organism evidence="5 18">
    <name type="scientific">Saccharolobus solfataricus</name>
    <name type="common">Sulfolobus solfataricus</name>
    <dbReference type="NCBI Taxonomy" id="2287"/>
    <lineage>
        <taxon>Archaea</taxon>
        <taxon>Thermoproteota</taxon>
        <taxon>Thermoprotei</taxon>
        <taxon>Sulfolobales</taxon>
        <taxon>Sulfolobaceae</taxon>
        <taxon>Saccharolobus</taxon>
    </lineage>
</organism>
<dbReference type="KEGG" id="ssoa:SULA_0509"/>
<dbReference type="EMBL" id="CP033239">
    <property type="protein sequence ID" value="AZF77895.1"/>
    <property type="molecule type" value="Genomic_DNA"/>
</dbReference>
<evidence type="ECO:0000313" key="11">
    <source>
        <dbReference type="EMBL" id="AZF75286.1"/>
    </source>
</evidence>
<dbReference type="Proteomes" id="UP000273194">
    <property type="component" value="Chromosome"/>
</dbReference>
<reference evidence="21 22" key="4">
    <citation type="journal article" date="2018" name="Proc. Natl. Acad. Sci. U.S.A.">
        <title>Nonmutational mechanism of inheritance in the Archaeon Sulfolobus solfataricus.</title>
        <authorList>
            <person name="Payne S."/>
            <person name="McCarthy S."/>
            <person name="Johnson T."/>
            <person name="North E."/>
            <person name="Blum P."/>
        </authorList>
    </citation>
    <scope>NUCLEOTIDE SEQUENCE [LARGE SCALE GENOMIC DNA]</scope>
    <source>
        <strain evidence="9 21">SARC-H</strain>
        <strain evidence="10 25">SARC-I</strain>
        <strain evidence="12 26">SARC-N</strain>
        <strain evidence="13 27">SARC-O</strain>
        <strain evidence="14 22">SUL120</strain>
        <strain evidence="8 23">SULG</strain>
        <strain evidence="11 24">SULM</strain>
    </source>
</reference>
<dbReference type="GeneID" id="1452737"/>
<proteinExistence type="inferred from homology"/>
<dbReference type="KEGG" id="ssof:SULC_0509"/>
<evidence type="ECO:0000259" key="4">
    <source>
        <dbReference type="Pfam" id="PF01048"/>
    </source>
</evidence>
<dbReference type="EMBL" id="LT549890">
    <property type="protein sequence ID" value="SAI86382.1"/>
    <property type="molecule type" value="Genomic_DNA"/>
</dbReference>
<dbReference type="GO" id="GO:0005829">
    <property type="term" value="C:cytosol"/>
    <property type="evidence" value="ECO:0007669"/>
    <property type="project" value="TreeGrafter"/>
</dbReference>
<dbReference type="Proteomes" id="UP000275843">
    <property type="component" value="Chromosome"/>
</dbReference>
<dbReference type="OMA" id="PQCLLCG"/>
<dbReference type="Proteomes" id="UP000269431">
    <property type="component" value="Chromosome"/>
</dbReference>
<evidence type="ECO:0000313" key="6">
    <source>
        <dbReference type="EMBL" id="AKA75612.1"/>
    </source>
</evidence>
<dbReference type="PATRIC" id="fig|2287.6.peg.528"/>
<evidence type="ECO:0000313" key="25">
    <source>
        <dbReference type="Proteomes" id="UP000275843"/>
    </source>
</evidence>
<evidence type="ECO:0000313" key="9">
    <source>
        <dbReference type="EMBL" id="AZF70044.1"/>
    </source>
</evidence>
<reference evidence="15 28" key="6">
    <citation type="journal article" date="2020" name="Nat. Commun.">
        <title>The structures of two archaeal type IV pili illuminate evolutionary relationships.</title>
        <authorList>
            <person name="Wang F."/>
            <person name="Baquero D.P."/>
            <person name="Su Z."/>
            <person name="Beltran L.C."/>
            <person name="Prangishvili D."/>
            <person name="Krupovic M."/>
            <person name="Egelman E.H."/>
        </authorList>
    </citation>
    <scope>NUCLEOTIDE SEQUENCE [LARGE SCALE GENOMIC DNA]</scope>
    <source>
        <strain evidence="15 28">POZ149</strain>
    </source>
</reference>
<keyword evidence="3" id="KW-0808">Transferase</keyword>
<reference evidence="20" key="3">
    <citation type="submission" date="2016-04" db="EMBL/GenBank/DDBJ databases">
        <authorList>
            <person name="Shah S.A."/>
            <person name="Garrett R.A."/>
        </authorList>
    </citation>
    <scope>NUCLEOTIDE SEQUENCE [LARGE SCALE GENOMIC DNA]</scope>
    <source>
        <strain evidence="20">ATCC 35091 / DSM 1616 / JCM 8930 / NBRC 15331 / P1</strain>
    </source>
</reference>
<evidence type="ECO:0000313" key="14">
    <source>
        <dbReference type="EMBL" id="AZF83107.1"/>
    </source>
</evidence>
<reference evidence="16" key="2">
    <citation type="submission" date="2016-04" db="EMBL/GenBank/DDBJ databases">
        <authorList>
            <person name="Evans L.H."/>
            <person name="Alamgir A."/>
            <person name="Owens N."/>
            <person name="Weber N.D."/>
            <person name="Virtaneva K."/>
            <person name="Barbian K."/>
            <person name="Babar A."/>
            <person name="Rosenke K."/>
        </authorList>
    </citation>
    <scope>NUCLEOTIDE SEQUENCE</scope>
    <source>
        <strain evidence="16">P1</strain>
    </source>
</reference>
<reference evidence="5" key="5">
    <citation type="submission" date="2018-10" db="EMBL/GenBank/DDBJ databases">
        <authorList>
            <person name="McCarthy S."/>
            <person name="Gradnigo J."/>
            <person name="Johnson T."/>
            <person name="Payne S."/>
            <person name="Lipzen A."/>
            <person name="Schackwitz W."/>
            <person name="Martin J."/>
            <person name="Moriyama E."/>
            <person name="Blum P."/>
        </authorList>
    </citation>
    <scope>NUCLEOTIDE SEQUENCE</scope>
    <source>
        <strain evidence="5">SARC-B</strain>
        <strain evidence="6">SARC-C</strain>
        <strain evidence="7">SULA</strain>
    </source>
</reference>
<dbReference type="EMBL" id="CP033241">
    <property type="protein sequence ID" value="AZF83107.1"/>
    <property type="molecule type" value="Genomic_DNA"/>
</dbReference>
<dbReference type="EMBL" id="CP033238">
    <property type="protein sequence ID" value="AZF75286.1"/>
    <property type="molecule type" value="Genomic_DNA"/>
</dbReference>
<accession>A0A0E3MCR2</accession>
<evidence type="ECO:0000313" key="8">
    <source>
        <dbReference type="EMBL" id="AZF67424.1"/>
    </source>
</evidence>
<dbReference type="Proteomes" id="UP000033106">
    <property type="component" value="Chromosome"/>
</dbReference>
<dbReference type="EMBL" id="CP011056">
    <property type="protein sequence ID" value="AKA75612.1"/>
    <property type="molecule type" value="Genomic_DNA"/>
</dbReference>
<protein>
    <submittedName>
        <fullName evidence="16">5'-methylthioadenosine phosphorylase</fullName>
    </submittedName>
    <submittedName>
        <fullName evidence="5 15">Nucleoside phosphorylase</fullName>
    </submittedName>
</protein>
<dbReference type="Proteomes" id="UP000076770">
    <property type="component" value="Chromosome i"/>
</dbReference>
<dbReference type="Proteomes" id="UP000033085">
    <property type="component" value="Chromosome"/>
</dbReference>
<dbReference type="InterPro" id="IPR035994">
    <property type="entry name" value="Nucleoside_phosphorylase_sf"/>
</dbReference>
<dbReference type="EMBL" id="CP011055">
    <property type="protein sequence ID" value="AKA72913.1"/>
    <property type="molecule type" value="Genomic_DNA"/>
</dbReference>
<feature type="domain" description="Nucleoside phosphorylase" evidence="4">
    <location>
        <begin position="16"/>
        <end position="230"/>
    </location>
</feature>
<dbReference type="GO" id="GO:0009164">
    <property type="term" value="P:nucleoside catabolic process"/>
    <property type="evidence" value="ECO:0007669"/>
    <property type="project" value="UniProtKB-ARBA"/>
</dbReference>
<evidence type="ECO:0000313" key="20">
    <source>
        <dbReference type="Proteomes" id="UP000076770"/>
    </source>
</evidence>
<evidence type="ECO:0000313" key="5">
    <source>
        <dbReference type="EMBL" id="AKA72913.1"/>
    </source>
</evidence>
<evidence type="ECO:0000313" key="16">
    <source>
        <dbReference type="EMBL" id="SAI86382.1"/>
    </source>
</evidence>
<evidence type="ECO:0000313" key="24">
    <source>
        <dbReference type="Proteomes" id="UP000273443"/>
    </source>
</evidence>
<dbReference type="KEGG" id="ssol:SULB_0511"/>
<dbReference type="CDD" id="cd17764">
    <property type="entry name" value="MTAP_SsMTAPI_like"/>
    <property type="match status" value="1"/>
</dbReference>
<dbReference type="SUPFAM" id="SSF53167">
    <property type="entry name" value="Purine and uridine phosphorylases"/>
    <property type="match status" value="1"/>
</dbReference>
<evidence type="ECO:0000313" key="18">
    <source>
        <dbReference type="Proteomes" id="UP000033085"/>
    </source>
</evidence>
<name>A0A0E3MCR2_SACSO</name>
<dbReference type="EMBL" id="CP033235">
    <property type="protein sequence ID" value="AZF67424.1"/>
    <property type="molecule type" value="Genomic_DNA"/>
</dbReference>
<evidence type="ECO:0000313" key="15">
    <source>
        <dbReference type="EMBL" id="QPG49911.1"/>
    </source>
</evidence>
<dbReference type="OrthoDB" id="372263at2157"/>
<evidence type="ECO:0000313" key="28">
    <source>
        <dbReference type="Proteomes" id="UP000594632"/>
    </source>
</evidence>
<dbReference type="EMBL" id="CP050869">
    <property type="protein sequence ID" value="QPG49911.1"/>
    <property type="molecule type" value="Genomic_DNA"/>
</dbReference>
<dbReference type="Proteomes" id="UP000278715">
    <property type="component" value="Chromosome"/>
</dbReference>
<dbReference type="RefSeq" id="WP_009988635.1">
    <property type="nucleotide sequence ID" value="NZ_CP011055.2"/>
</dbReference>
<evidence type="ECO:0000313" key="19">
    <source>
        <dbReference type="Proteomes" id="UP000033106"/>
    </source>
</evidence>
<dbReference type="Proteomes" id="UP000594632">
    <property type="component" value="Chromosome"/>
</dbReference>
<dbReference type="InterPro" id="IPR018016">
    <property type="entry name" value="Nucleoside_phosphorylase_CS"/>
</dbReference>
<dbReference type="EMBL" id="CP011057">
    <property type="protein sequence ID" value="AKA78305.1"/>
    <property type="molecule type" value="Genomic_DNA"/>
</dbReference>
<dbReference type="SMR" id="A0A0E3MCR2"/>
<evidence type="ECO:0000256" key="1">
    <source>
        <dbReference type="ARBA" id="ARBA00010456"/>
    </source>
</evidence>
<dbReference type="EMBL" id="CP033240">
    <property type="protein sequence ID" value="AZF80501.1"/>
    <property type="molecule type" value="Genomic_DNA"/>
</dbReference>
<dbReference type="PANTHER" id="PTHR43691:SF11">
    <property type="entry name" value="FI09636P-RELATED"/>
    <property type="match status" value="1"/>
</dbReference>
<dbReference type="GO" id="GO:0016763">
    <property type="term" value="F:pentosyltransferase activity"/>
    <property type="evidence" value="ECO:0007669"/>
    <property type="project" value="InterPro"/>
</dbReference>
<evidence type="ECO:0000256" key="3">
    <source>
        <dbReference type="ARBA" id="ARBA00022679"/>
    </source>
</evidence>
<dbReference type="InterPro" id="IPR000845">
    <property type="entry name" value="Nucleoside_phosphorylase_d"/>
</dbReference>
<evidence type="ECO:0000313" key="17">
    <source>
        <dbReference type="Proteomes" id="UP000033057"/>
    </source>
</evidence>
<dbReference type="EMBL" id="CP033236">
    <property type="protein sequence ID" value="AZF70044.1"/>
    <property type="molecule type" value="Genomic_DNA"/>
</dbReference>
<evidence type="ECO:0000313" key="23">
    <source>
        <dbReference type="Proteomes" id="UP000273194"/>
    </source>
</evidence>